<feature type="domain" description="DUF4931" evidence="1">
    <location>
        <begin position="7"/>
        <end position="129"/>
    </location>
</feature>
<accession>A0A239ZVS6</accession>
<gene>
    <name evidence="3" type="ORF">SAMEA44547418_01757</name>
</gene>
<dbReference type="KEGG" id="vrm:44547418_01757"/>
<evidence type="ECO:0008006" key="5">
    <source>
        <dbReference type="Google" id="ProtNLM"/>
    </source>
</evidence>
<evidence type="ECO:0000313" key="4">
    <source>
        <dbReference type="Proteomes" id="UP000214973"/>
    </source>
</evidence>
<dbReference type="InterPro" id="IPR049285">
    <property type="entry name" value="DUF4931_C"/>
</dbReference>
<evidence type="ECO:0000313" key="3">
    <source>
        <dbReference type="EMBL" id="SNV74863.1"/>
    </source>
</evidence>
<protein>
    <recommendedName>
        <fullName evidence="5">DUF4931 domain-containing protein</fullName>
    </recommendedName>
</protein>
<name>A0A239ZVS6_9FIRM</name>
<dbReference type="InterPro" id="IPR046322">
    <property type="entry name" value="DUF4931"/>
</dbReference>
<evidence type="ECO:0000259" key="1">
    <source>
        <dbReference type="Pfam" id="PF16285"/>
    </source>
</evidence>
<dbReference type="Gene3D" id="3.30.428.10">
    <property type="entry name" value="HIT-like"/>
    <property type="match status" value="1"/>
</dbReference>
<proteinExistence type="predicted"/>
<dbReference type="SUPFAM" id="SSF54197">
    <property type="entry name" value="HIT-like"/>
    <property type="match status" value="1"/>
</dbReference>
<reference evidence="3 4" key="1">
    <citation type="submission" date="2017-06" db="EMBL/GenBank/DDBJ databases">
        <authorList>
            <consortium name="Pathogen Informatics"/>
        </authorList>
    </citation>
    <scope>NUCLEOTIDE SEQUENCE [LARGE SCALE GENOMIC DNA]</scope>
    <source>
        <strain evidence="3 4">NCTC12018</strain>
    </source>
</reference>
<dbReference type="AlphaFoldDB" id="A0A239ZVS6"/>
<feature type="domain" description="DUF4931" evidence="2">
    <location>
        <begin position="135"/>
        <end position="239"/>
    </location>
</feature>
<keyword evidence="4" id="KW-1185">Reference proteome</keyword>
<sequence length="258" mass="30091">MNRPLIFDIALGRTKPVNMRNEQVRCPFCDRSQLTDILDTSGHIIWLMNKYPVLHDTWPTVIIETETDDGEFSTLPLDEATRIMQFGLDKWRETMQTNEFASVLFFKNHGPMSGGSIRHPHSQIIGLKNYDYCEDITVESMNGWLLHEDQDVRITLSTQPIIGFFEYNIRFKPDAPTRSVALRLQQVLRYLLHTIANFTQSYNYFFYDLKDGYNYIKIVARYVTTPLYIGYKIPQTCDDDRAAKIIQDIAPYLQGNKK</sequence>
<evidence type="ECO:0000259" key="2">
    <source>
        <dbReference type="Pfam" id="PF20956"/>
    </source>
</evidence>
<dbReference type="Pfam" id="PF20956">
    <property type="entry name" value="DUF4931_C"/>
    <property type="match status" value="1"/>
</dbReference>
<organism evidence="3 4">
    <name type="scientific">Veillonella rodentium</name>
    <dbReference type="NCBI Taxonomy" id="248315"/>
    <lineage>
        <taxon>Bacteria</taxon>
        <taxon>Bacillati</taxon>
        <taxon>Bacillota</taxon>
        <taxon>Negativicutes</taxon>
        <taxon>Veillonellales</taxon>
        <taxon>Veillonellaceae</taxon>
        <taxon>Veillonella</taxon>
    </lineage>
</organism>
<dbReference type="Pfam" id="PF16285">
    <property type="entry name" value="DUF4931_N"/>
    <property type="match status" value="1"/>
</dbReference>
<dbReference type="RefSeq" id="WP_095066547.1">
    <property type="nucleotide sequence ID" value="NZ_LT906470.1"/>
</dbReference>
<dbReference type="EMBL" id="LT906470">
    <property type="protein sequence ID" value="SNV74863.1"/>
    <property type="molecule type" value="Genomic_DNA"/>
</dbReference>
<dbReference type="Proteomes" id="UP000214973">
    <property type="component" value="Chromosome 1"/>
</dbReference>
<dbReference type="InterPro" id="IPR036265">
    <property type="entry name" value="HIT-like_sf"/>
</dbReference>